<gene>
    <name evidence="2" type="ORF">NA23_08850</name>
</gene>
<accession>A0AAI8CLV6</accession>
<dbReference type="RefSeq" id="WP_052107230.1">
    <property type="nucleotide sequence ID" value="NZ_CP014334.2"/>
</dbReference>
<proteinExistence type="predicted"/>
<dbReference type="Proteomes" id="UP000093740">
    <property type="component" value="Chromosome"/>
</dbReference>
<sequence length="136" mass="16516">MIVTYRYRIYPNKQQKLQLSKTFGCTRFVWNYFLAWREERYGEQKLATTEAECRKHLNSVLKEQYPWLREVDKFALEDALIRLDNAYNRFFKGLNLVLRRKNHTGFHTQRILQTTTSRLISELWQKIRPRTAVGEK</sequence>
<reference evidence="2 3" key="1">
    <citation type="journal article" date="2015" name="Stand. Genomic Sci.">
        <title>Genome sequence of a native-feather degrading extremely thermophilic Eubacterium, Fervidobacterium islandicum AW-1.</title>
        <authorList>
            <person name="Lee Y.J."/>
            <person name="Jeong H."/>
            <person name="Park G.S."/>
            <person name="Kwak Y."/>
            <person name="Lee S.J."/>
            <person name="Lee S.J."/>
            <person name="Park M.K."/>
            <person name="Kim J.Y."/>
            <person name="Kang H.K."/>
            <person name="Shin J.H."/>
            <person name="Lee D.W."/>
        </authorList>
    </citation>
    <scope>NUCLEOTIDE SEQUENCE [LARGE SCALE GENOMIC DNA]</scope>
    <source>
        <strain evidence="2 3">AW-1</strain>
    </source>
</reference>
<feature type="domain" description="Transposase putative helix-turn-helix" evidence="1">
    <location>
        <begin position="1"/>
        <end position="45"/>
    </location>
</feature>
<dbReference type="Pfam" id="PF12323">
    <property type="entry name" value="HTH_OrfB_IS605"/>
    <property type="match status" value="1"/>
</dbReference>
<dbReference type="InterPro" id="IPR021027">
    <property type="entry name" value="Transposase_put_HTH"/>
</dbReference>
<name>A0AAI8CLV6_FERIS</name>
<protein>
    <submittedName>
        <fullName evidence="2">Helix-turn-helix domain-containing protein</fullName>
    </submittedName>
</protein>
<keyword evidence="3" id="KW-1185">Reference proteome</keyword>
<dbReference type="KEGG" id="fia:NA23_08850"/>
<dbReference type="AlphaFoldDB" id="A0AAI8CLV6"/>
<dbReference type="EMBL" id="CP014334">
    <property type="protein sequence ID" value="AMW33331.1"/>
    <property type="molecule type" value="Genomic_DNA"/>
</dbReference>
<evidence type="ECO:0000313" key="3">
    <source>
        <dbReference type="Proteomes" id="UP000093740"/>
    </source>
</evidence>
<evidence type="ECO:0000259" key="1">
    <source>
        <dbReference type="Pfam" id="PF12323"/>
    </source>
</evidence>
<organism evidence="2 3">
    <name type="scientific">Fervidobacterium islandicum</name>
    <dbReference type="NCBI Taxonomy" id="2423"/>
    <lineage>
        <taxon>Bacteria</taxon>
        <taxon>Thermotogati</taxon>
        <taxon>Thermotogota</taxon>
        <taxon>Thermotogae</taxon>
        <taxon>Thermotogales</taxon>
        <taxon>Fervidobacteriaceae</taxon>
        <taxon>Fervidobacterium</taxon>
    </lineage>
</organism>
<evidence type="ECO:0000313" key="2">
    <source>
        <dbReference type="EMBL" id="AMW33331.1"/>
    </source>
</evidence>